<name>A0A699IJ88_TANCI</name>
<gene>
    <name evidence="1" type="ORF">Tci_525321</name>
</gene>
<dbReference type="PANTHER" id="PTHR45959">
    <property type="entry name" value="BHLH TRANSCRIPTION FACTOR"/>
    <property type="match status" value="1"/>
</dbReference>
<proteinExistence type="predicted"/>
<dbReference type="PANTHER" id="PTHR45959:SF35">
    <property type="entry name" value="MYC-TYPE, BASIC HELIX-LOOP-HELIX (BHLH) DOMAIN-CONTAINING PROTEIN-RELATED"/>
    <property type="match status" value="1"/>
</dbReference>
<dbReference type="AlphaFoldDB" id="A0A699IJ88"/>
<organism evidence="1">
    <name type="scientific">Tanacetum cinerariifolium</name>
    <name type="common">Dalmatian daisy</name>
    <name type="synonym">Chrysanthemum cinerariifolium</name>
    <dbReference type="NCBI Taxonomy" id="118510"/>
    <lineage>
        <taxon>Eukaryota</taxon>
        <taxon>Viridiplantae</taxon>
        <taxon>Streptophyta</taxon>
        <taxon>Embryophyta</taxon>
        <taxon>Tracheophyta</taxon>
        <taxon>Spermatophyta</taxon>
        <taxon>Magnoliopsida</taxon>
        <taxon>eudicotyledons</taxon>
        <taxon>Gunneridae</taxon>
        <taxon>Pentapetalae</taxon>
        <taxon>asterids</taxon>
        <taxon>campanulids</taxon>
        <taxon>Asterales</taxon>
        <taxon>Asteraceae</taxon>
        <taxon>Asteroideae</taxon>
        <taxon>Anthemideae</taxon>
        <taxon>Anthemidinae</taxon>
        <taxon>Tanacetum</taxon>
    </lineage>
</organism>
<accession>A0A699IJ88</accession>
<dbReference type="EMBL" id="BKCJ010290601">
    <property type="protein sequence ID" value="GEZ53348.1"/>
    <property type="molecule type" value="Genomic_DNA"/>
</dbReference>
<comment type="caution">
    <text evidence="1">The sequence shown here is derived from an EMBL/GenBank/DDBJ whole genome shotgun (WGS) entry which is preliminary data.</text>
</comment>
<dbReference type="InterPro" id="IPR052610">
    <property type="entry name" value="bHLH_transcription_regulator"/>
</dbReference>
<evidence type="ECO:0000313" key="1">
    <source>
        <dbReference type="EMBL" id="GEZ53348.1"/>
    </source>
</evidence>
<reference evidence="1" key="1">
    <citation type="journal article" date="2019" name="Sci. Rep.">
        <title>Draft genome of Tanacetum cinerariifolium, the natural source of mosquito coil.</title>
        <authorList>
            <person name="Yamashiro T."/>
            <person name="Shiraishi A."/>
            <person name="Satake H."/>
            <person name="Nakayama K."/>
        </authorList>
    </citation>
    <scope>NUCLEOTIDE SEQUENCE</scope>
</reference>
<protein>
    <submittedName>
        <fullName evidence="1">Transcription factor bHLH18-like</fullName>
    </submittedName>
</protein>
<sequence length="91" mass="9910">MLRRLKVSLFSDDSTTPYNTSPDIEVRMSGSNVLVSIKCQNNISSLKKAIDHMEKLGLSIISCSSMPFAKTTLLIGITAQGLAKLLLLQVL</sequence>